<evidence type="ECO:0000313" key="3">
    <source>
        <dbReference type="Proteomes" id="UP001501251"/>
    </source>
</evidence>
<reference evidence="3" key="1">
    <citation type="journal article" date="2019" name="Int. J. Syst. Evol. Microbiol.">
        <title>The Global Catalogue of Microorganisms (GCM) 10K type strain sequencing project: providing services to taxonomists for standard genome sequencing and annotation.</title>
        <authorList>
            <consortium name="The Broad Institute Genomics Platform"/>
            <consortium name="The Broad Institute Genome Sequencing Center for Infectious Disease"/>
            <person name="Wu L."/>
            <person name="Ma J."/>
        </authorList>
    </citation>
    <scope>NUCLEOTIDE SEQUENCE [LARGE SCALE GENOMIC DNA]</scope>
    <source>
        <strain evidence="3">JCM 17388</strain>
    </source>
</reference>
<sequence>MTLDAPTRRPADPCDTCSAPPGQKCAHNCPRRPYDPATNPTNDERAEYADAALTAYAANHYHAPDDDLTLTGNLDQAARDLIGNLFHRLDRAGLHPGHLLHAAYTRYAHEQHHGEPGYTKSTAYTLGCDPAQGCGADPAQGCGADPGQACAWNCPTWRQPPAEQPAEEPQPETPPAPDLPAWTVVGLLDLDYAPPPLYVAAVLPGNTPIHDSRTKSGPGGHLQRWAATVRAATADEAATLAERQALASPPDDEHDDDV</sequence>
<evidence type="ECO:0000313" key="2">
    <source>
        <dbReference type="EMBL" id="GAA4209612.1"/>
    </source>
</evidence>
<keyword evidence="3" id="KW-1185">Reference proteome</keyword>
<dbReference type="RefSeq" id="WP_344923222.1">
    <property type="nucleotide sequence ID" value="NZ_BAABAQ010000020.1"/>
</dbReference>
<dbReference type="Proteomes" id="UP001501251">
    <property type="component" value="Unassembled WGS sequence"/>
</dbReference>
<comment type="caution">
    <text evidence="2">The sequence shown here is derived from an EMBL/GenBank/DDBJ whole genome shotgun (WGS) entry which is preliminary data.</text>
</comment>
<feature type="compositionally biased region" description="Basic and acidic residues" evidence="1">
    <location>
        <begin position="1"/>
        <end position="12"/>
    </location>
</feature>
<feature type="region of interest" description="Disordered" evidence="1">
    <location>
        <begin position="1"/>
        <end position="42"/>
    </location>
</feature>
<name>A0ABP8BLG7_9ACTN</name>
<evidence type="ECO:0000256" key="1">
    <source>
        <dbReference type="SAM" id="MobiDB-lite"/>
    </source>
</evidence>
<organism evidence="2 3">
    <name type="scientific">Streptosporangium oxazolinicum</name>
    <dbReference type="NCBI Taxonomy" id="909287"/>
    <lineage>
        <taxon>Bacteria</taxon>
        <taxon>Bacillati</taxon>
        <taxon>Actinomycetota</taxon>
        <taxon>Actinomycetes</taxon>
        <taxon>Streptosporangiales</taxon>
        <taxon>Streptosporangiaceae</taxon>
        <taxon>Streptosporangium</taxon>
    </lineage>
</organism>
<accession>A0ABP8BLG7</accession>
<dbReference type="EMBL" id="BAABAQ010000020">
    <property type="protein sequence ID" value="GAA4209612.1"/>
    <property type="molecule type" value="Genomic_DNA"/>
</dbReference>
<gene>
    <name evidence="2" type="ORF">GCM10022252_76380</name>
</gene>
<proteinExistence type="predicted"/>
<protein>
    <submittedName>
        <fullName evidence="2">Uncharacterized protein</fullName>
    </submittedName>
</protein>